<dbReference type="EMBL" id="JASCZI010181748">
    <property type="protein sequence ID" value="MED6185648.1"/>
    <property type="molecule type" value="Genomic_DNA"/>
</dbReference>
<accession>A0ABU6WMX7</accession>
<sequence>MGPEQAIAILEVNLTLRLNFATVEISPVGDGNRNRMGLSSLFNRGKEIFMDHNTPIKLKDFVNNADCPHGQTKTLKAVNEYRTSYTYRLMPSDIRVLDNEFAIQAFPSRLNMGLRWIEEKRFFGVESTCEGEHADGRLSSNFSIPKVYETTMFTHILPM</sequence>
<name>A0ABU6WMX7_9FABA</name>
<protein>
    <submittedName>
        <fullName evidence="1">Uncharacterized protein</fullName>
    </submittedName>
</protein>
<organism evidence="1 2">
    <name type="scientific">Stylosanthes scabra</name>
    <dbReference type="NCBI Taxonomy" id="79078"/>
    <lineage>
        <taxon>Eukaryota</taxon>
        <taxon>Viridiplantae</taxon>
        <taxon>Streptophyta</taxon>
        <taxon>Embryophyta</taxon>
        <taxon>Tracheophyta</taxon>
        <taxon>Spermatophyta</taxon>
        <taxon>Magnoliopsida</taxon>
        <taxon>eudicotyledons</taxon>
        <taxon>Gunneridae</taxon>
        <taxon>Pentapetalae</taxon>
        <taxon>rosids</taxon>
        <taxon>fabids</taxon>
        <taxon>Fabales</taxon>
        <taxon>Fabaceae</taxon>
        <taxon>Papilionoideae</taxon>
        <taxon>50 kb inversion clade</taxon>
        <taxon>dalbergioids sensu lato</taxon>
        <taxon>Dalbergieae</taxon>
        <taxon>Pterocarpus clade</taxon>
        <taxon>Stylosanthes</taxon>
    </lineage>
</organism>
<gene>
    <name evidence="1" type="ORF">PIB30_059137</name>
</gene>
<comment type="caution">
    <text evidence="1">The sequence shown here is derived from an EMBL/GenBank/DDBJ whole genome shotgun (WGS) entry which is preliminary data.</text>
</comment>
<evidence type="ECO:0000313" key="1">
    <source>
        <dbReference type="EMBL" id="MED6185648.1"/>
    </source>
</evidence>
<proteinExistence type="predicted"/>
<reference evidence="1 2" key="1">
    <citation type="journal article" date="2023" name="Plants (Basel)">
        <title>Bridging the Gap: Combining Genomics and Transcriptomics Approaches to Understand Stylosanthes scabra, an Orphan Legume from the Brazilian Caatinga.</title>
        <authorList>
            <person name="Ferreira-Neto J.R.C."/>
            <person name="da Silva M.D."/>
            <person name="Binneck E."/>
            <person name="de Melo N.F."/>
            <person name="da Silva R.H."/>
            <person name="de Melo A.L.T.M."/>
            <person name="Pandolfi V."/>
            <person name="Bustamante F.O."/>
            <person name="Brasileiro-Vidal A.C."/>
            <person name="Benko-Iseppon A.M."/>
        </authorList>
    </citation>
    <scope>NUCLEOTIDE SEQUENCE [LARGE SCALE GENOMIC DNA]</scope>
    <source>
        <tissue evidence="1">Leaves</tissue>
    </source>
</reference>
<evidence type="ECO:0000313" key="2">
    <source>
        <dbReference type="Proteomes" id="UP001341840"/>
    </source>
</evidence>
<dbReference type="Proteomes" id="UP001341840">
    <property type="component" value="Unassembled WGS sequence"/>
</dbReference>
<keyword evidence="2" id="KW-1185">Reference proteome</keyword>